<keyword evidence="2" id="KW-0963">Cytoplasm</keyword>
<evidence type="ECO:0000256" key="2">
    <source>
        <dbReference type="ARBA" id="ARBA00022490"/>
    </source>
</evidence>
<dbReference type="SUPFAM" id="SSF143575">
    <property type="entry name" value="GAS2 domain-like"/>
    <property type="match status" value="1"/>
</dbReference>
<keyword evidence="4" id="KW-0175">Coiled coil</keyword>
<feature type="coiled-coil region" evidence="4">
    <location>
        <begin position="68"/>
        <end position="151"/>
    </location>
</feature>
<dbReference type="InterPro" id="IPR036534">
    <property type="entry name" value="GAR_dom_sf"/>
</dbReference>
<evidence type="ECO:0000313" key="8">
    <source>
        <dbReference type="Proteomes" id="UP000785679"/>
    </source>
</evidence>
<accession>A0A8J8NDA3</accession>
<dbReference type="Pfam" id="PF02187">
    <property type="entry name" value="GAS2"/>
    <property type="match status" value="1"/>
</dbReference>
<evidence type="ECO:0000256" key="4">
    <source>
        <dbReference type="SAM" id="Coils"/>
    </source>
</evidence>
<keyword evidence="3" id="KW-0206">Cytoskeleton</keyword>
<dbReference type="PROSITE" id="PS51460">
    <property type="entry name" value="GAR"/>
    <property type="match status" value="1"/>
</dbReference>
<evidence type="ECO:0000256" key="1">
    <source>
        <dbReference type="ARBA" id="ARBA00004245"/>
    </source>
</evidence>
<keyword evidence="8" id="KW-1185">Reference proteome</keyword>
<gene>
    <name evidence="7" type="ORF">FGO68_gene13996</name>
</gene>
<feature type="region of interest" description="Disordered" evidence="5">
    <location>
        <begin position="254"/>
        <end position="284"/>
    </location>
</feature>
<feature type="domain" description="GAR" evidence="6">
    <location>
        <begin position="163"/>
        <end position="235"/>
    </location>
</feature>
<dbReference type="GO" id="GO:0008017">
    <property type="term" value="F:microtubule binding"/>
    <property type="evidence" value="ECO:0007669"/>
    <property type="project" value="InterPro"/>
</dbReference>
<dbReference type="EMBL" id="RRYP01022888">
    <property type="protein sequence ID" value="TNV72325.1"/>
    <property type="molecule type" value="Genomic_DNA"/>
</dbReference>
<comment type="subcellular location">
    <subcellularLocation>
        <location evidence="1">Cytoplasm</location>
        <location evidence="1">Cytoskeleton</location>
    </subcellularLocation>
</comment>
<name>A0A8J8NDA3_HALGN</name>
<evidence type="ECO:0000256" key="5">
    <source>
        <dbReference type="SAM" id="MobiDB-lite"/>
    </source>
</evidence>
<protein>
    <recommendedName>
        <fullName evidence="6">GAR domain-containing protein</fullName>
    </recommendedName>
</protein>
<evidence type="ECO:0000313" key="7">
    <source>
        <dbReference type="EMBL" id="TNV72325.1"/>
    </source>
</evidence>
<evidence type="ECO:0000256" key="3">
    <source>
        <dbReference type="ARBA" id="ARBA00023212"/>
    </source>
</evidence>
<sequence length="284" mass="32803">MQEELDHLLQQYEKLVGEKLHLFTEMLSNMREISRNNESVICADEEIARIKTNMDFVKRDIFQKRRLLDDNTSIMDELRRELRELDDELLMKDQRIAEMEDAVKCKDCELQDLEDLIMHKDRVIGQMQQELLQAEDSRKKENEEKRKKEIEDLITRANQPRKPYIAIKGDPVDEMMAKHINECNYYVPVERLAEGHYMMGTKKVYAKIMNGKLIIRVGGGYMLIDEFLRHFESEFCSGAPLSASVQLQGGGEIQIEGRQGTPPRKSIGGGGSPARSGKSPNRNK</sequence>
<dbReference type="OrthoDB" id="298720at2759"/>
<organism evidence="7 8">
    <name type="scientific">Halteria grandinella</name>
    <dbReference type="NCBI Taxonomy" id="5974"/>
    <lineage>
        <taxon>Eukaryota</taxon>
        <taxon>Sar</taxon>
        <taxon>Alveolata</taxon>
        <taxon>Ciliophora</taxon>
        <taxon>Intramacronucleata</taxon>
        <taxon>Spirotrichea</taxon>
        <taxon>Stichotrichia</taxon>
        <taxon>Sporadotrichida</taxon>
        <taxon>Halteriidae</taxon>
        <taxon>Halteria</taxon>
    </lineage>
</organism>
<evidence type="ECO:0000259" key="6">
    <source>
        <dbReference type="PROSITE" id="PS51460"/>
    </source>
</evidence>
<dbReference type="GO" id="GO:0005856">
    <property type="term" value="C:cytoskeleton"/>
    <property type="evidence" value="ECO:0007669"/>
    <property type="project" value="UniProtKB-SubCell"/>
</dbReference>
<dbReference type="Proteomes" id="UP000785679">
    <property type="component" value="Unassembled WGS sequence"/>
</dbReference>
<dbReference type="Gene3D" id="3.30.920.20">
    <property type="entry name" value="Gas2-like domain"/>
    <property type="match status" value="1"/>
</dbReference>
<dbReference type="InterPro" id="IPR003108">
    <property type="entry name" value="GAR_dom"/>
</dbReference>
<reference evidence="7" key="1">
    <citation type="submission" date="2019-06" db="EMBL/GenBank/DDBJ databases">
        <authorList>
            <person name="Zheng W."/>
        </authorList>
    </citation>
    <scope>NUCLEOTIDE SEQUENCE</scope>
    <source>
        <strain evidence="7">QDHG01</strain>
    </source>
</reference>
<dbReference type="AlphaFoldDB" id="A0A8J8NDA3"/>
<comment type="caution">
    <text evidence="7">The sequence shown here is derived from an EMBL/GenBank/DDBJ whole genome shotgun (WGS) entry which is preliminary data.</text>
</comment>
<proteinExistence type="predicted"/>